<accession>A0A2W4WME0</accession>
<comment type="caution">
    <text evidence="1">The sequence shown here is derived from an EMBL/GenBank/DDBJ whole genome shotgun (WGS) entry which is preliminary data.</text>
</comment>
<proteinExistence type="predicted"/>
<dbReference type="InterPro" id="IPR002636">
    <property type="entry name" value="DUF29"/>
</dbReference>
<evidence type="ECO:0000313" key="1">
    <source>
        <dbReference type="EMBL" id="PZO44367.1"/>
    </source>
</evidence>
<protein>
    <submittedName>
        <fullName evidence="1">DUF29 domain-containing protein</fullName>
    </submittedName>
</protein>
<sequence>MTAQPAIAQSQLYNRDLALWYADTIAQLKAGDLASVDLEHLIEEIEGLAARDRRELKTRLKVLLAHLLKRLYVPLPDSYRGWENTIDEQREQLQDLLAQSPSLQTYSNEVFEESWQRALKQVQSDYSTVDFPVAWSLDRGLRAILTAEFWAQ</sequence>
<dbReference type="Proteomes" id="UP000249081">
    <property type="component" value="Unassembled WGS sequence"/>
</dbReference>
<dbReference type="AlphaFoldDB" id="A0A2W4WME0"/>
<dbReference type="PANTHER" id="PTHR34235">
    <property type="entry name" value="SLR1203 PROTEIN-RELATED"/>
    <property type="match status" value="1"/>
</dbReference>
<dbReference type="EMBL" id="QBMN01000018">
    <property type="protein sequence ID" value="PZO44367.1"/>
    <property type="molecule type" value="Genomic_DNA"/>
</dbReference>
<gene>
    <name evidence="1" type="ORF">DCF17_04270</name>
</gene>
<evidence type="ECO:0000313" key="2">
    <source>
        <dbReference type="Proteomes" id="UP000249081"/>
    </source>
</evidence>
<organism evidence="1 2">
    <name type="scientific">Shackletoniella antarctica</name>
    <dbReference type="NCBI Taxonomy" id="268115"/>
    <lineage>
        <taxon>Bacteria</taxon>
        <taxon>Bacillati</taxon>
        <taxon>Cyanobacteriota</taxon>
        <taxon>Cyanophyceae</taxon>
        <taxon>Oculatellales</taxon>
        <taxon>Oculatellaceae</taxon>
        <taxon>Shackletoniella</taxon>
    </lineage>
</organism>
<dbReference type="Pfam" id="PF01724">
    <property type="entry name" value="DUF29"/>
    <property type="match status" value="1"/>
</dbReference>
<reference evidence="1 2" key="2">
    <citation type="submission" date="2018-06" db="EMBL/GenBank/DDBJ databases">
        <title>Metagenomic assembly of (sub)arctic Cyanobacteria and their associated microbiome from non-axenic cultures.</title>
        <authorList>
            <person name="Baurain D."/>
        </authorList>
    </citation>
    <scope>NUCLEOTIDE SEQUENCE [LARGE SCALE GENOMIC DNA]</scope>
    <source>
        <strain evidence="1">ULC041bin1</strain>
    </source>
</reference>
<name>A0A2W4WME0_9CYAN</name>
<reference evidence="2" key="1">
    <citation type="submission" date="2018-04" db="EMBL/GenBank/DDBJ databases">
        <authorList>
            <person name="Cornet L."/>
        </authorList>
    </citation>
    <scope>NUCLEOTIDE SEQUENCE [LARGE SCALE GENOMIC DNA]</scope>
</reference>
<dbReference type="Gene3D" id="1.20.1220.20">
    <property type="entry name" value="Uncharcterised protein PF01724"/>
    <property type="match status" value="1"/>
</dbReference>